<sequence length="291" mass="33444">MKRNSERVYTPTAYKEAVDKHELRARAFTEPHLERRTRGIAHPVWDFLFDYYPFRASQLRTWHPGLGALLVDASATPHARYPHYETLEDGTVRFNPESFLAKRRAEMVRIRELLRATQDRPAHFDCFGMHEWAMVYRTERPRHDLPLRLGAAGTDAVVESHQLKCSHFDAYRFFAPAARPLNLTVLEREDQIAQDQPGCVHVTMDLYKWAAKLGPVVPGELLLDAFELAARARQLDMEASPYDCRSLGFDVVAVETNEGKAEYVTRQRQLSEEAIPLRSQLVALLDQLLSD</sequence>
<protein>
    <recommendedName>
        <fullName evidence="3">3-methyladenine DNA glycosylase</fullName>
    </recommendedName>
</protein>
<organism evidence="1 2">
    <name type="scientific">Corynebacterium glaucum</name>
    <dbReference type="NCBI Taxonomy" id="187491"/>
    <lineage>
        <taxon>Bacteria</taxon>
        <taxon>Bacillati</taxon>
        <taxon>Actinomycetota</taxon>
        <taxon>Actinomycetes</taxon>
        <taxon>Mycobacteriales</taxon>
        <taxon>Corynebacteriaceae</taxon>
        <taxon>Corynebacterium</taxon>
    </lineage>
</organism>
<dbReference type="KEGG" id="cgv:CGLAU_06245"/>
<name>A0A1Q2HWK6_9CORY</name>
<accession>A0A1Q2HWK6</accession>
<keyword evidence="2" id="KW-1185">Reference proteome</keyword>
<dbReference type="OrthoDB" id="9790578at2"/>
<evidence type="ECO:0000313" key="2">
    <source>
        <dbReference type="Proteomes" id="UP000217209"/>
    </source>
</evidence>
<evidence type="ECO:0000313" key="1">
    <source>
        <dbReference type="EMBL" id="AQQ15212.1"/>
    </source>
</evidence>
<dbReference type="AlphaFoldDB" id="A0A1Q2HWK6"/>
<reference evidence="1 2" key="1">
    <citation type="submission" date="2016-12" db="EMBL/GenBank/DDBJ databases">
        <authorList>
            <person name="Song W.-J."/>
            <person name="Kurnit D.M."/>
        </authorList>
    </citation>
    <scope>NUCLEOTIDE SEQUENCE [LARGE SCALE GENOMIC DNA]</scope>
    <source>
        <strain evidence="1 2">DSM 30827</strain>
    </source>
</reference>
<dbReference type="RefSeq" id="WP_095659930.1">
    <property type="nucleotide sequence ID" value="NZ_BAAAKB010000002.1"/>
</dbReference>
<dbReference type="Proteomes" id="UP000217209">
    <property type="component" value="Chromosome"/>
</dbReference>
<dbReference type="EMBL" id="CP019688">
    <property type="protein sequence ID" value="AQQ15212.1"/>
    <property type="molecule type" value="Genomic_DNA"/>
</dbReference>
<proteinExistence type="predicted"/>
<gene>
    <name evidence="1" type="ORF">CGLAU_06245</name>
</gene>
<evidence type="ECO:0008006" key="3">
    <source>
        <dbReference type="Google" id="ProtNLM"/>
    </source>
</evidence>